<evidence type="ECO:0000259" key="1">
    <source>
        <dbReference type="Pfam" id="PF13466"/>
    </source>
</evidence>
<dbReference type="AlphaFoldDB" id="A0A919MZH9"/>
<evidence type="ECO:0000313" key="2">
    <source>
        <dbReference type="EMBL" id="GIF01544.1"/>
    </source>
</evidence>
<gene>
    <name evidence="2" type="ORF">Ari01nite_90080</name>
</gene>
<dbReference type="Proteomes" id="UP000636960">
    <property type="component" value="Unassembled WGS sequence"/>
</dbReference>
<feature type="domain" description="MlaB-like STAS" evidence="1">
    <location>
        <begin position="21"/>
        <end position="97"/>
    </location>
</feature>
<organism evidence="2 3">
    <name type="scientific">Paractinoplanes rishiriensis</name>
    <dbReference type="NCBI Taxonomy" id="1050105"/>
    <lineage>
        <taxon>Bacteria</taxon>
        <taxon>Bacillati</taxon>
        <taxon>Actinomycetota</taxon>
        <taxon>Actinomycetes</taxon>
        <taxon>Micromonosporales</taxon>
        <taxon>Micromonosporaceae</taxon>
        <taxon>Paractinoplanes</taxon>
    </lineage>
</organism>
<comment type="caution">
    <text evidence="2">The sequence shown here is derived from an EMBL/GenBank/DDBJ whole genome shotgun (WGS) entry which is preliminary data.</text>
</comment>
<evidence type="ECO:0000313" key="3">
    <source>
        <dbReference type="Proteomes" id="UP000636960"/>
    </source>
</evidence>
<dbReference type="CDD" id="cd07043">
    <property type="entry name" value="STAS_anti-anti-sigma_factors"/>
    <property type="match status" value="1"/>
</dbReference>
<dbReference type="SUPFAM" id="SSF52091">
    <property type="entry name" value="SpoIIaa-like"/>
    <property type="match status" value="1"/>
</dbReference>
<name>A0A919MZH9_9ACTN</name>
<dbReference type="Pfam" id="PF13466">
    <property type="entry name" value="STAS_2"/>
    <property type="match status" value="1"/>
</dbReference>
<protein>
    <recommendedName>
        <fullName evidence="1">MlaB-like STAS domain-containing protein</fullName>
    </recommendedName>
</protein>
<dbReference type="Gene3D" id="3.30.750.24">
    <property type="entry name" value="STAS domain"/>
    <property type="match status" value="1"/>
</dbReference>
<accession>A0A919MZH9</accession>
<dbReference type="InterPro" id="IPR058548">
    <property type="entry name" value="MlaB-like_STAS"/>
</dbReference>
<dbReference type="EMBL" id="BOMV01000106">
    <property type="protein sequence ID" value="GIF01544.1"/>
    <property type="molecule type" value="Genomic_DNA"/>
</dbReference>
<dbReference type="InterPro" id="IPR036513">
    <property type="entry name" value="STAS_dom_sf"/>
</dbReference>
<proteinExistence type="predicted"/>
<sequence length="123" mass="12737">MNTEPVPVDVVVEPAADVCRIVVSGDIDQVGVLAFRRALEDAVAHGRHSIEVDLGDATFFCCEAVTSLHEARQAQEGRLTVTRAAPVVRKVISLVGLAATFGLQPPTPAAGSGPTSHPGTTVA</sequence>
<keyword evidence="3" id="KW-1185">Reference proteome</keyword>
<reference evidence="2" key="1">
    <citation type="submission" date="2021-01" db="EMBL/GenBank/DDBJ databases">
        <title>Whole genome shotgun sequence of Actinoplanes rishiriensis NBRC 108556.</title>
        <authorList>
            <person name="Komaki H."/>
            <person name="Tamura T."/>
        </authorList>
    </citation>
    <scope>NUCLEOTIDE SEQUENCE</scope>
    <source>
        <strain evidence="2">NBRC 108556</strain>
    </source>
</reference>